<keyword evidence="18" id="KW-1185">Reference proteome</keyword>
<keyword evidence="12" id="KW-0131">Cell cycle</keyword>
<evidence type="ECO:0000256" key="8">
    <source>
        <dbReference type="ARBA" id="ARBA00022984"/>
    </source>
</evidence>
<evidence type="ECO:0000256" key="7">
    <source>
        <dbReference type="ARBA" id="ARBA00022960"/>
    </source>
</evidence>
<dbReference type="InterPro" id="IPR012338">
    <property type="entry name" value="Beta-lactam/transpept-like"/>
</dbReference>
<dbReference type="PANTHER" id="PTHR30627">
    <property type="entry name" value="PEPTIDOGLYCAN D,D-TRANSPEPTIDASE"/>
    <property type="match status" value="1"/>
</dbReference>
<evidence type="ECO:0000256" key="6">
    <source>
        <dbReference type="ARBA" id="ARBA00022737"/>
    </source>
</evidence>
<comment type="caution">
    <text evidence="17">The sequence shown here is derived from an EMBL/GenBank/DDBJ whole genome shotgun (WGS) entry which is preliminary data.</text>
</comment>
<dbReference type="STRING" id="1114972.FD35_GL001375"/>
<dbReference type="InterPro" id="IPR001460">
    <property type="entry name" value="PCN-bd_Tpept"/>
</dbReference>
<evidence type="ECO:0000256" key="15">
    <source>
        <dbReference type="SAM" id="Phobius"/>
    </source>
</evidence>
<name>A0A0R1R9K7_9LACO</name>
<keyword evidence="8" id="KW-0573">Peptidoglycan synthesis</keyword>
<dbReference type="Pfam" id="PF03793">
    <property type="entry name" value="PASTA"/>
    <property type="match status" value="2"/>
</dbReference>
<feature type="domain" description="PASTA" evidence="16">
    <location>
        <begin position="666"/>
        <end position="721"/>
    </location>
</feature>
<keyword evidence="3" id="KW-1003">Cell membrane</keyword>
<accession>A0A0R1R9K7</accession>
<dbReference type="InterPro" id="IPR050515">
    <property type="entry name" value="Beta-lactam/transpept"/>
</dbReference>
<dbReference type="Gene3D" id="3.40.710.10">
    <property type="entry name" value="DD-peptidase/beta-lactamase superfamily"/>
    <property type="match status" value="1"/>
</dbReference>
<keyword evidence="4 17" id="KW-0132">Cell division</keyword>
<dbReference type="GO" id="GO:0009252">
    <property type="term" value="P:peptidoglycan biosynthetic process"/>
    <property type="evidence" value="ECO:0007669"/>
    <property type="project" value="UniProtKB-KW"/>
</dbReference>
<dbReference type="CDD" id="cd06575">
    <property type="entry name" value="PASTA_Pbp2x-like_2"/>
    <property type="match status" value="1"/>
</dbReference>
<dbReference type="CDD" id="cd06576">
    <property type="entry name" value="PASTA_Pbp2x-like_1"/>
    <property type="match status" value="1"/>
</dbReference>
<dbReference type="GO" id="GO:0046677">
    <property type="term" value="P:response to antibiotic"/>
    <property type="evidence" value="ECO:0007669"/>
    <property type="project" value="UniProtKB-KW"/>
</dbReference>
<evidence type="ECO:0000256" key="5">
    <source>
        <dbReference type="ARBA" id="ARBA00022692"/>
    </source>
</evidence>
<keyword evidence="5 15" id="KW-0812">Transmembrane</keyword>
<gene>
    <name evidence="17" type="ORF">FD35_GL001375</name>
</gene>
<evidence type="ECO:0000256" key="10">
    <source>
        <dbReference type="ARBA" id="ARBA00023136"/>
    </source>
</evidence>
<dbReference type="SMART" id="SM00740">
    <property type="entry name" value="PASTA"/>
    <property type="match status" value="2"/>
</dbReference>
<dbReference type="FunFam" id="3.40.710.10:FF:000095">
    <property type="entry name" value="Penicillin-binding protein 2x"/>
    <property type="match status" value="1"/>
</dbReference>
<dbReference type="Gene3D" id="3.90.1310.10">
    <property type="entry name" value="Penicillin-binding protein 2a (Domain 2)"/>
    <property type="match status" value="1"/>
</dbReference>
<evidence type="ECO:0000256" key="3">
    <source>
        <dbReference type="ARBA" id="ARBA00022475"/>
    </source>
</evidence>
<evidence type="ECO:0000313" key="17">
    <source>
        <dbReference type="EMBL" id="KRL53134.1"/>
    </source>
</evidence>
<comment type="function">
    <text evidence="14">A transpeptidase that forms peptide cross-links between adjacent glycan strands in cell wall peptidoglycan (PG). Part of the divisome machinery that synthesizes the septal cross wall. Beta-lactams inactivate the PBPs by acylating an essential serine residue in the active site of these proteins.</text>
</comment>
<comment type="similarity">
    <text evidence="2">Belongs to the transpeptidase family.</text>
</comment>
<dbReference type="SUPFAM" id="SSF56519">
    <property type="entry name" value="Penicillin binding protein dimerisation domain"/>
    <property type="match status" value="1"/>
</dbReference>
<dbReference type="Proteomes" id="UP000051999">
    <property type="component" value="Unassembled WGS sequence"/>
</dbReference>
<protein>
    <submittedName>
        <fullName evidence="17">Cell division protein FtsI</fullName>
    </submittedName>
</protein>
<keyword evidence="11" id="KW-0046">Antibiotic resistance</keyword>
<keyword evidence="9 15" id="KW-1133">Transmembrane helix</keyword>
<keyword evidence="13" id="KW-0961">Cell wall biogenesis/degradation</keyword>
<dbReference type="OrthoDB" id="9804124at2"/>
<keyword evidence="6" id="KW-0677">Repeat</keyword>
<dbReference type="Gene3D" id="2.20.70.70">
    <property type="match status" value="1"/>
</dbReference>
<dbReference type="PANTHER" id="PTHR30627:SF26">
    <property type="entry name" value="PENICILLIN-BINDING PROTEIN 2B"/>
    <property type="match status" value="1"/>
</dbReference>
<dbReference type="GO" id="GO:0071555">
    <property type="term" value="P:cell wall organization"/>
    <property type="evidence" value="ECO:0007669"/>
    <property type="project" value="UniProtKB-KW"/>
</dbReference>
<dbReference type="InterPro" id="IPR005311">
    <property type="entry name" value="PBP_dimer"/>
</dbReference>
<dbReference type="SUPFAM" id="SSF54184">
    <property type="entry name" value="Penicillin-binding protein 2x (pbp-2x), c-terminal domain"/>
    <property type="match status" value="2"/>
</dbReference>
<organism evidence="17 18">
    <name type="scientific">Furfurilactobacillus rossiae DSM 15814</name>
    <dbReference type="NCBI Taxonomy" id="1114972"/>
    <lineage>
        <taxon>Bacteria</taxon>
        <taxon>Bacillati</taxon>
        <taxon>Bacillota</taxon>
        <taxon>Bacilli</taxon>
        <taxon>Lactobacillales</taxon>
        <taxon>Lactobacillaceae</taxon>
        <taxon>Furfurilactobacillus</taxon>
    </lineage>
</organism>
<evidence type="ECO:0000256" key="12">
    <source>
        <dbReference type="ARBA" id="ARBA00023306"/>
    </source>
</evidence>
<dbReference type="SUPFAM" id="SSF56601">
    <property type="entry name" value="beta-lactamase/transpeptidase-like"/>
    <property type="match status" value="1"/>
</dbReference>
<dbReference type="GO" id="GO:0051301">
    <property type="term" value="P:cell division"/>
    <property type="evidence" value="ECO:0007669"/>
    <property type="project" value="UniProtKB-KW"/>
</dbReference>
<evidence type="ECO:0000256" key="4">
    <source>
        <dbReference type="ARBA" id="ARBA00022618"/>
    </source>
</evidence>
<proteinExistence type="inferred from homology"/>
<dbReference type="Gene3D" id="3.30.70.2110">
    <property type="match status" value="1"/>
</dbReference>
<evidence type="ECO:0000256" key="9">
    <source>
        <dbReference type="ARBA" id="ARBA00022989"/>
    </source>
</evidence>
<keyword evidence="10 15" id="KW-0472">Membrane</keyword>
<dbReference type="GO" id="GO:0008658">
    <property type="term" value="F:penicillin binding"/>
    <property type="evidence" value="ECO:0007669"/>
    <property type="project" value="InterPro"/>
</dbReference>
<dbReference type="InterPro" id="IPR036138">
    <property type="entry name" value="PBP_dimer_sf"/>
</dbReference>
<dbReference type="Pfam" id="PF03717">
    <property type="entry name" value="PBP_dimer"/>
    <property type="match status" value="1"/>
</dbReference>
<dbReference type="GO" id="GO:0008360">
    <property type="term" value="P:regulation of cell shape"/>
    <property type="evidence" value="ECO:0007669"/>
    <property type="project" value="UniProtKB-KW"/>
</dbReference>
<sequence>MNKDSKRMSSPDNTRSNRRHFGNVLLVAILAVFILLGVRFVYIAVGKHVQHVSLSKQAQALYTEQQTIHAKRGTIYDADGNPIAMDTNTYTVYAVLNKHQVSTTGKPLYVTDKDKVAKVLSKTLNMSSSEILKILNPSNKNTFQVEFGSAGKDLSVATKQAIQKANLNGIAFTTQSARLYPNGIFASHMIGYAQPTTLANGASSLIGKMGIEQQLNRQLSGENGVKQIKHDSLGYTLPNSQRNKRSVKNGDNVYTTLNPDLQNLLENQMQILYSKLQPKNMVAMMIDTKTGKILAATQRPTFNASTMQGLGDQWNDLLVSDPYEPGSTMKSMSLAASIDSGNFKGSDTYQSGRYKIGNAVVPDWNPAGWGTITYSKGFDLSSNVAMAHLEQQMGASTWKKYIQNFGFLKSTNSGLPNEAHGAMQFTQPIEQANTAFGQGITVTPMQLMQAYTAVANNGKMLKPYYINKIVDPNTGKVVYRGKRQVVGNPISAETAKKVRQHMTDYVYKSYGMGKDFKIAGYKVAAKTGTAQVVGDNGQYMDGMDSTLNSVMGMVPAKNPRYLMYVTVNQPKKVPDKLITQWENDVFSPVMTEALAMDKDTALPGKATSTKVPKLVGTSVDDAKQQVSDLSLTPVVIGDGSKVTAQSPSEGKKTLTNQRIFLRAGDNLTMADMKGWSMGDVLEFAKLTGLSVQTSGSGYVTSQSLPAGRTIQEGTGVTVKFK</sequence>
<evidence type="ECO:0000256" key="13">
    <source>
        <dbReference type="ARBA" id="ARBA00023316"/>
    </source>
</evidence>
<feature type="transmembrane region" description="Helical" evidence="15">
    <location>
        <begin position="21"/>
        <end position="45"/>
    </location>
</feature>
<dbReference type="GO" id="GO:0005886">
    <property type="term" value="C:plasma membrane"/>
    <property type="evidence" value="ECO:0007669"/>
    <property type="project" value="UniProtKB-SubCell"/>
</dbReference>
<comment type="subcellular location">
    <subcellularLocation>
        <location evidence="1">Cell membrane</location>
        <topology evidence="1">Single-pass membrane protein</topology>
    </subcellularLocation>
</comment>
<evidence type="ECO:0000256" key="1">
    <source>
        <dbReference type="ARBA" id="ARBA00004162"/>
    </source>
</evidence>
<dbReference type="Pfam" id="PF00905">
    <property type="entry name" value="Transpeptidase"/>
    <property type="match status" value="1"/>
</dbReference>
<dbReference type="PROSITE" id="PS51178">
    <property type="entry name" value="PASTA"/>
    <property type="match status" value="2"/>
</dbReference>
<evidence type="ECO:0000256" key="14">
    <source>
        <dbReference type="ARBA" id="ARBA00055980"/>
    </source>
</evidence>
<evidence type="ECO:0000256" key="11">
    <source>
        <dbReference type="ARBA" id="ARBA00023251"/>
    </source>
</evidence>
<evidence type="ECO:0000313" key="18">
    <source>
        <dbReference type="Proteomes" id="UP000051999"/>
    </source>
</evidence>
<evidence type="ECO:0000256" key="2">
    <source>
        <dbReference type="ARBA" id="ARBA00007171"/>
    </source>
</evidence>
<dbReference type="RefSeq" id="WP_017262809.1">
    <property type="nucleotide sequence ID" value="NZ_AUAW01000006.1"/>
</dbReference>
<dbReference type="PATRIC" id="fig|1114972.6.peg.1394"/>
<feature type="domain" description="PASTA" evidence="16">
    <location>
        <begin position="605"/>
        <end position="665"/>
    </location>
</feature>
<reference evidence="17 18" key="1">
    <citation type="journal article" date="2015" name="Genome Announc.">
        <title>Expanding the biotechnology potential of lactobacilli through comparative genomics of 213 strains and associated genera.</title>
        <authorList>
            <person name="Sun Z."/>
            <person name="Harris H.M."/>
            <person name="McCann A."/>
            <person name="Guo C."/>
            <person name="Argimon S."/>
            <person name="Zhang W."/>
            <person name="Yang X."/>
            <person name="Jeffery I.B."/>
            <person name="Cooney J.C."/>
            <person name="Kagawa T.F."/>
            <person name="Liu W."/>
            <person name="Song Y."/>
            <person name="Salvetti E."/>
            <person name="Wrobel A."/>
            <person name="Rasinkangas P."/>
            <person name="Parkhill J."/>
            <person name="Rea M.C."/>
            <person name="O'Sullivan O."/>
            <person name="Ritari J."/>
            <person name="Douillard F.P."/>
            <person name="Paul Ross R."/>
            <person name="Yang R."/>
            <person name="Briner A.E."/>
            <person name="Felis G.E."/>
            <person name="de Vos W.M."/>
            <person name="Barrangou R."/>
            <person name="Klaenhammer T.R."/>
            <person name="Caufield P.W."/>
            <person name="Cui Y."/>
            <person name="Zhang H."/>
            <person name="O'Toole P.W."/>
        </authorList>
    </citation>
    <scope>NUCLEOTIDE SEQUENCE [LARGE SCALE GENOMIC DNA]</scope>
    <source>
        <strain evidence="17 18">DSM 15814</strain>
    </source>
</reference>
<dbReference type="InterPro" id="IPR005543">
    <property type="entry name" value="PASTA_dom"/>
</dbReference>
<evidence type="ECO:0000259" key="16">
    <source>
        <dbReference type="PROSITE" id="PS51178"/>
    </source>
</evidence>
<dbReference type="eggNOG" id="COG0768">
    <property type="taxonomic scope" value="Bacteria"/>
</dbReference>
<dbReference type="EMBL" id="AZFF01000023">
    <property type="protein sequence ID" value="KRL53134.1"/>
    <property type="molecule type" value="Genomic_DNA"/>
</dbReference>
<keyword evidence="7" id="KW-0133">Cell shape</keyword>
<dbReference type="AlphaFoldDB" id="A0A0R1R9K7"/>